<dbReference type="PANTHER" id="PTHR43356:SF2">
    <property type="entry name" value="PHOSPHATE ACETYLTRANSFERASE"/>
    <property type="match status" value="1"/>
</dbReference>
<dbReference type="InterPro" id="IPR012147">
    <property type="entry name" value="P_Ac_Bu_trans"/>
</dbReference>
<dbReference type="InterPro" id="IPR002505">
    <property type="entry name" value="PTA_PTB"/>
</dbReference>
<dbReference type="PANTHER" id="PTHR43356">
    <property type="entry name" value="PHOSPHATE ACETYLTRANSFERASE"/>
    <property type="match status" value="1"/>
</dbReference>
<keyword evidence="2 5" id="KW-0808">Transferase</keyword>
<evidence type="ECO:0000313" key="6">
    <source>
        <dbReference type="Proteomes" id="UP000001933"/>
    </source>
</evidence>
<evidence type="ECO:0000259" key="4">
    <source>
        <dbReference type="Pfam" id="PF01515"/>
    </source>
</evidence>
<keyword evidence="6" id="KW-1185">Reference proteome</keyword>
<dbReference type="GO" id="GO:0050182">
    <property type="term" value="F:phosphate butyryltransferase activity"/>
    <property type="evidence" value="ECO:0007669"/>
    <property type="project" value="UniProtKB-EC"/>
</dbReference>
<feature type="domain" description="Phosphate acetyl/butaryl transferase" evidence="4">
    <location>
        <begin position="125"/>
        <end position="305"/>
    </location>
</feature>
<dbReference type="Gene3D" id="3.40.718.10">
    <property type="entry name" value="Isopropylmalate Dehydrogenase"/>
    <property type="match status" value="1"/>
</dbReference>
<proteinExistence type="inferred from homology"/>
<gene>
    <name evidence="5" type="ORF">SYN_02080</name>
</gene>
<sequence length="310" mass="34264">MRYAIMLIRSFEEADEIAGRVGPKKVSVVKADNREFLLALKEAYERGYAEPVLIGDERKIRKLAEEISFDITKFAVIDVRDPQESADKGVQLVESGETHFILRGYIDGPYLYRSLIWAASKRGFRRCVSGVALMQFPVLPKLIAVTDAGLTVAPDFRAKMEIIEDAVDLFSRFGYESPQVGLIAARRGLNDDLGSVSDAVRIREAYEKGELPGCRLMEGLSLADFLLGGEGFLDRFEEIDYSRIPDILIAPNLEYGNIACKIDNIAANDFFSGIRRHVIIVGGGMPAVIPSRSDSHETIITDIALGVLSS</sequence>
<dbReference type="Proteomes" id="UP000001933">
    <property type="component" value="Chromosome"/>
</dbReference>
<dbReference type="SUPFAM" id="SSF53659">
    <property type="entry name" value="Isocitrate/Isopropylmalate dehydrogenase-like"/>
    <property type="match status" value="1"/>
</dbReference>
<name>Q2LY58_SYNAS</name>
<dbReference type="Pfam" id="PF01515">
    <property type="entry name" value="PTA_PTB"/>
    <property type="match status" value="1"/>
</dbReference>
<reference evidence="5 6" key="1">
    <citation type="journal article" date="2007" name="Proc. Natl. Acad. Sci. U.S.A.">
        <title>The genome of Syntrophus aciditrophicus: life at the thermodynamic limit of microbial growth.</title>
        <authorList>
            <person name="McInerney M.J."/>
            <person name="Rohlin L."/>
            <person name="Mouttaki H."/>
            <person name="Kim U."/>
            <person name="Krupp R.S."/>
            <person name="Rios-Hernandez L."/>
            <person name="Sieber J."/>
            <person name="Struchtemeyer C.G."/>
            <person name="Bhattacharyya A."/>
            <person name="Campbell J.W."/>
            <person name="Gunsalus R.P."/>
        </authorList>
    </citation>
    <scope>NUCLEOTIDE SEQUENCE [LARGE SCALE GENOMIC DNA]</scope>
    <source>
        <strain evidence="5 6">SB</strain>
    </source>
</reference>
<accession>Q2LY58</accession>
<dbReference type="KEGG" id="sat:SYN_02080"/>
<dbReference type="HOGENOM" id="CLU_056531_0_0_7"/>
<comment type="similarity">
    <text evidence="1">Belongs to the phosphate acetyltransferase and butyryltransferase family.</text>
</comment>
<evidence type="ECO:0000313" key="5">
    <source>
        <dbReference type="EMBL" id="ABC79019.1"/>
    </source>
</evidence>
<evidence type="ECO:0000256" key="2">
    <source>
        <dbReference type="ARBA" id="ARBA00022679"/>
    </source>
</evidence>
<dbReference type="InterPro" id="IPR050500">
    <property type="entry name" value="Phos_Acetyltrans/Butyryltrans"/>
</dbReference>
<dbReference type="FunCoup" id="Q2LY58">
    <property type="interactions" value="110"/>
</dbReference>
<dbReference type="EC" id="2.3.1.19" evidence="5"/>
<dbReference type="STRING" id="56780.SYN_02080"/>
<dbReference type="PIRSF" id="PIRSF000428">
    <property type="entry name" value="P_Ac_trans"/>
    <property type="match status" value="1"/>
</dbReference>
<dbReference type="EMBL" id="CP000252">
    <property type="protein sequence ID" value="ABC79019.1"/>
    <property type="molecule type" value="Genomic_DNA"/>
</dbReference>
<dbReference type="DNASU" id="3882320"/>
<evidence type="ECO:0000256" key="1">
    <source>
        <dbReference type="ARBA" id="ARBA00005656"/>
    </source>
</evidence>
<dbReference type="InParanoid" id="Q2LY58"/>
<dbReference type="AlphaFoldDB" id="Q2LY58"/>
<keyword evidence="3 5" id="KW-0012">Acyltransferase</keyword>
<dbReference type="SMR" id="Q2LY58"/>
<dbReference type="eggNOG" id="COG0280">
    <property type="taxonomic scope" value="Bacteria"/>
</dbReference>
<protein>
    <submittedName>
        <fullName evidence="5">Phosphate butyryltransferase</fullName>
        <ecNumber evidence="5">2.3.1.19</ecNumber>
    </submittedName>
</protein>
<organism evidence="5 6">
    <name type="scientific">Syntrophus aciditrophicus (strain SB)</name>
    <dbReference type="NCBI Taxonomy" id="56780"/>
    <lineage>
        <taxon>Bacteria</taxon>
        <taxon>Pseudomonadati</taxon>
        <taxon>Thermodesulfobacteriota</taxon>
        <taxon>Syntrophia</taxon>
        <taxon>Syntrophales</taxon>
        <taxon>Syntrophaceae</taxon>
        <taxon>Syntrophus</taxon>
    </lineage>
</organism>
<evidence type="ECO:0000256" key="3">
    <source>
        <dbReference type="ARBA" id="ARBA00023315"/>
    </source>
</evidence>